<sequence length="312" mass="34768">MSLFESIQIAKEERTAKGYSLTRAFYPTSMWVYIISQAKRQKSSIVKISQSKVQSFANTIGFNTKIPTNITPQQVDRPKMGKNYSMIQEITDKDFIDIATGNIAECFESFFSENVYIKSGYRSQVFKTIGELHDNVSSHSGTSGYSIAQICNDNFEFSISDYGKGFLGELKQNLPTLGIDSDAEAIKWCLQKGNTTKGTEEFDQYLPSDFIGQSPMSGVRHSWRTDGSHHQGFGLYLLHELAIKFGGVLEIATGSCYYKLAHNGQECYTVLEEKIAGVSVSISFNLSDVGSRVQNRQVLDSIHESIIVKGSE</sequence>
<protein>
    <recommendedName>
        <fullName evidence="3">ATP-binding protein</fullName>
    </recommendedName>
</protein>
<evidence type="ECO:0008006" key="3">
    <source>
        <dbReference type="Google" id="ProtNLM"/>
    </source>
</evidence>
<proteinExistence type="predicted"/>
<comment type="caution">
    <text evidence="1">The sequence shown here is derived from an EMBL/GenBank/DDBJ whole genome shotgun (WGS) entry which is preliminary data.</text>
</comment>
<dbReference type="Proteomes" id="UP000298112">
    <property type="component" value="Unassembled WGS sequence"/>
</dbReference>
<organism evidence="1 2">
    <name type="scientific">Leptospira vanthielii</name>
    <dbReference type="NCBI Taxonomy" id="293085"/>
    <lineage>
        <taxon>Bacteria</taxon>
        <taxon>Pseudomonadati</taxon>
        <taxon>Spirochaetota</taxon>
        <taxon>Spirochaetia</taxon>
        <taxon>Leptospirales</taxon>
        <taxon>Leptospiraceae</taxon>
        <taxon>Leptospira</taxon>
    </lineage>
</organism>
<reference evidence="2" key="1">
    <citation type="journal article" date="2019" name="PLoS Negl. Trop. Dis.">
        <title>Revisiting the worldwide diversity of Leptospira species in the environment.</title>
        <authorList>
            <person name="Vincent A.T."/>
            <person name="Schiettekatte O."/>
            <person name="Bourhy P."/>
            <person name="Veyrier F.J."/>
            <person name="Picardeau M."/>
        </authorList>
    </citation>
    <scope>NUCLEOTIDE SEQUENCE [LARGE SCALE GENOMIC DNA]</scope>
    <source>
        <strain evidence="2">201601955</strain>
    </source>
</reference>
<keyword evidence="2" id="KW-1185">Reference proteome</keyword>
<dbReference type="RefSeq" id="WP_135660661.1">
    <property type="nucleotide sequence ID" value="NZ_RQHF01000038.1"/>
</dbReference>
<accession>A0ABY2NKE2</accession>
<evidence type="ECO:0000313" key="2">
    <source>
        <dbReference type="Proteomes" id="UP000298112"/>
    </source>
</evidence>
<evidence type="ECO:0000313" key="1">
    <source>
        <dbReference type="EMBL" id="TGM45986.1"/>
    </source>
</evidence>
<name>A0ABY2NKE2_9LEPT</name>
<dbReference type="EMBL" id="RQHF01000038">
    <property type="protein sequence ID" value="TGM45986.1"/>
    <property type="molecule type" value="Genomic_DNA"/>
</dbReference>
<gene>
    <name evidence="1" type="ORF">EHQ95_17515</name>
</gene>